<dbReference type="SMART" id="SM00710">
    <property type="entry name" value="PbH1"/>
    <property type="match status" value="4"/>
</dbReference>
<evidence type="ECO:0000256" key="3">
    <source>
        <dbReference type="ARBA" id="ARBA00022525"/>
    </source>
</evidence>
<dbReference type="InterPro" id="IPR012334">
    <property type="entry name" value="Pectin_lyas_fold"/>
</dbReference>
<keyword evidence="9" id="KW-0731">Sigma factor</keyword>
<keyword evidence="15" id="KW-1185">Reference proteome</keyword>
<dbReference type="InterPro" id="IPR000838">
    <property type="entry name" value="RNA_pol_sigma70_ECF_CS"/>
</dbReference>
<keyword evidence="4" id="KW-0479">Metal-binding</keyword>
<dbReference type="Gene3D" id="1.10.1740.10">
    <property type="match status" value="1"/>
</dbReference>
<dbReference type="AlphaFoldDB" id="A0A917XC34"/>
<dbReference type="Pfam" id="PF04542">
    <property type="entry name" value="Sigma70_r2"/>
    <property type="match status" value="1"/>
</dbReference>
<name>A0A917XC34_9ACTN</name>
<dbReference type="InterPro" id="IPR013325">
    <property type="entry name" value="RNA_pol_sigma_r2"/>
</dbReference>
<dbReference type="Pfam" id="PF07602">
    <property type="entry name" value="DUF1565"/>
    <property type="match status" value="1"/>
</dbReference>
<dbReference type="PROSITE" id="PS01063">
    <property type="entry name" value="SIGMA70_ECF"/>
    <property type="match status" value="1"/>
</dbReference>
<comment type="similarity">
    <text evidence="9">Belongs to the sigma-70 factor family. ECF subfamily.</text>
</comment>
<evidence type="ECO:0000313" key="15">
    <source>
        <dbReference type="Proteomes" id="UP000653411"/>
    </source>
</evidence>
<evidence type="ECO:0000259" key="11">
    <source>
        <dbReference type="Pfam" id="PF04542"/>
    </source>
</evidence>
<evidence type="ECO:0000256" key="4">
    <source>
        <dbReference type="ARBA" id="ARBA00022723"/>
    </source>
</evidence>
<keyword evidence="5" id="KW-0732">Signal</keyword>
<dbReference type="GO" id="GO:0006352">
    <property type="term" value="P:DNA-templated transcription initiation"/>
    <property type="evidence" value="ECO:0007669"/>
    <property type="project" value="InterPro"/>
</dbReference>
<reference evidence="14" key="1">
    <citation type="journal article" date="2014" name="Int. J. Syst. Evol. Microbiol.">
        <title>Complete genome sequence of Corynebacterium casei LMG S-19264T (=DSM 44701T), isolated from a smear-ripened cheese.</title>
        <authorList>
            <consortium name="US DOE Joint Genome Institute (JGI-PGF)"/>
            <person name="Walter F."/>
            <person name="Albersmeier A."/>
            <person name="Kalinowski J."/>
            <person name="Ruckert C."/>
        </authorList>
    </citation>
    <scope>NUCLEOTIDE SEQUENCE</scope>
    <source>
        <strain evidence="14">CGMCC 4.7110</strain>
    </source>
</reference>
<keyword evidence="9" id="KW-0804">Transcription</keyword>
<evidence type="ECO:0000259" key="12">
    <source>
        <dbReference type="Pfam" id="PF07602"/>
    </source>
</evidence>
<evidence type="ECO:0000256" key="1">
    <source>
        <dbReference type="ARBA" id="ARBA00001913"/>
    </source>
</evidence>
<comment type="caution">
    <text evidence="14">The sequence shown here is derived from an EMBL/GenBank/DDBJ whole genome shotgun (WGS) entry which is preliminary data.</text>
</comment>
<keyword evidence="9" id="KW-0805">Transcription regulation</keyword>
<dbReference type="Proteomes" id="UP000653411">
    <property type="component" value="Unassembled WGS sequence"/>
</dbReference>
<proteinExistence type="inferred from homology"/>
<feature type="compositionally biased region" description="Polar residues" evidence="10">
    <location>
        <begin position="705"/>
        <end position="714"/>
    </location>
</feature>
<dbReference type="SUPFAM" id="SSF51126">
    <property type="entry name" value="Pectin lyase-like"/>
    <property type="match status" value="1"/>
</dbReference>
<dbReference type="GO" id="GO:0003677">
    <property type="term" value="F:DNA binding"/>
    <property type="evidence" value="ECO:0007669"/>
    <property type="project" value="UniProtKB-KW"/>
</dbReference>
<feature type="region of interest" description="Disordered" evidence="10">
    <location>
        <begin position="337"/>
        <end position="379"/>
    </location>
</feature>
<evidence type="ECO:0000256" key="2">
    <source>
        <dbReference type="ARBA" id="ARBA00004613"/>
    </source>
</evidence>
<dbReference type="PANTHER" id="PTHR40088:SF1">
    <property type="entry name" value="PECTATE LYASE PEL9"/>
    <property type="match status" value="1"/>
</dbReference>
<dbReference type="InterPro" id="IPR052052">
    <property type="entry name" value="Polysaccharide_Lyase_9"/>
</dbReference>
<feature type="compositionally biased region" description="Polar residues" evidence="10">
    <location>
        <begin position="727"/>
        <end position="743"/>
    </location>
</feature>
<evidence type="ECO:0000256" key="7">
    <source>
        <dbReference type="ARBA" id="ARBA00023239"/>
    </source>
</evidence>
<evidence type="ECO:0000256" key="8">
    <source>
        <dbReference type="ARBA" id="ARBA00038263"/>
    </source>
</evidence>
<dbReference type="InterPro" id="IPR007627">
    <property type="entry name" value="RNA_pol_sigma70_r2"/>
</dbReference>
<feature type="compositionally biased region" description="Low complexity" evidence="10">
    <location>
        <begin position="355"/>
        <end position="379"/>
    </location>
</feature>
<dbReference type="InterPro" id="IPR014284">
    <property type="entry name" value="RNA_pol_sigma-70_dom"/>
</dbReference>
<gene>
    <name evidence="14" type="ORF">GCM10011578_032880</name>
</gene>
<dbReference type="GO" id="GO:0005576">
    <property type="term" value="C:extracellular region"/>
    <property type="evidence" value="ECO:0007669"/>
    <property type="project" value="UniProtKB-SubCell"/>
</dbReference>
<dbReference type="InterPro" id="IPR011459">
    <property type="entry name" value="DUF1565"/>
</dbReference>
<dbReference type="NCBIfam" id="TIGR02937">
    <property type="entry name" value="sigma70-ECF"/>
    <property type="match status" value="1"/>
</dbReference>
<dbReference type="RefSeq" id="WP_189263421.1">
    <property type="nucleotide sequence ID" value="NZ_BMML01000006.1"/>
</dbReference>
<keyword evidence="6" id="KW-0106">Calcium</keyword>
<keyword evidence="9" id="KW-0238">DNA-binding</keyword>
<accession>A0A917XC34</accession>
<dbReference type="GO" id="GO:0046872">
    <property type="term" value="F:metal ion binding"/>
    <property type="evidence" value="ECO:0007669"/>
    <property type="project" value="UniProtKB-KW"/>
</dbReference>
<keyword evidence="3" id="KW-0964">Secreted</keyword>
<dbReference type="InterPro" id="IPR053868">
    <property type="entry name" value="Pel9A-like_beta_helix"/>
</dbReference>
<dbReference type="Gene3D" id="2.160.20.10">
    <property type="entry name" value="Single-stranded right-handed beta-helix, Pectin lyase-like"/>
    <property type="match status" value="1"/>
</dbReference>
<evidence type="ECO:0000256" key="5">
    <source>
        <dbReference type="ARBA" id="ARBA00022729"/>
    </source>
</evidence>
<dbReference type="GO" id="GO:0016837">
    <property type="term" value="F:carbon-oxygen lyase activity, acting on polysaccharides"/>
    <property type="evidence" value="ECO:0007669"/>
    <property type="project" value="TreeGrafter"/>
</dbReference>
<dbReference type="Pfam" id="PF22842">
    <property type="entry name" value="Pel9A-like_beta_helix"/>
    <property type="match status" value="1"/>
</dbReference>
<evidence type="ECO:0000256" key="9">
    <source>
        <dbReference type="RuleBase" id="RU000716"/>
    </source>
</evidence>
<evidence type="ECO:0000256" key="10">
    <source>
        <dbReference type="SAM" id="MobiDB-lite"/>
    </source>
</evidence>
<evidence type="ECO:0000313" key="14">
    <source>
        <dbReference type="EMBL" id="GGN08133.1"/>
    </source>
</evidence>
<feature type="domain" description="Pel9A-like right handed beta-helix region" evidence="13">
    <location>
        <begin position="501"/>
        <end position="615"/>
    </location>
</feature>
<dbReference type="GO" id="GO:0016987">
    <property type="term" value="F:sigma factor activity"/>
    <property type="evidence" value="ECO:0007669"/>
    <property type="project" value="UniProtKB-KW"/>
</dbReference>
<keyword evidence="7" id="KW-0456">Lyase</keyword>
<reference evidence="14" key="2">
    <citation type="submission" date="2020-09" db="EMBL/GenBank/DDBJ databases">
        <authorList>
            <person name="Sun Q."/>
            <person name="Zhou Y."/>
        </authorList>
    </citation>
    <scope>NUCLEOTIDE SEQUENCE</scope>
    <source>
        <strain evidence="14">CGMCC 4.7110</strain>
    </source>
</reference>
<organism evidence="14 15">
    <name type="scientific">Streptomyces fuscichromogenes</name>
    <dbReference type="NCBI Taxonomy" id="1324013"/>
    <lineage>
        <taxon>Bacteria</taxon>
        <taxon>Bacillati</taxon>
        <taxon>Actinomycetota</taxon>
        <taxon>Actinomycetes</taxon>
        <taxon>Kitasatosporales</taxon>
        <taxon>Streptomycetaceae</taxon>
        <taxon>Streptomyces</taxon>
    </lineage>
</organism>
<evidence type="ECO:0000256" key="6">
    <source>
        <dbReference type="ARBA" id="ARBA00022837"/>
    </source>
</evidence>
<dbReference type="PANTHER" id="PTHR40088">
    <property type="entry name" value="PECTATE LYASE (EUROFUNG)"/>
    <property type="match status" value="1"/>
</dbReference>
<comment type="subcellular location">
    <subcellularLocation>
        <location evidence="2">Secreted</location>
    </subcellularLocation>
</comment>
<dbReference type="InterPro" id="IPR006626">
    <property type="entry name" value="PbH1"/>
</dbReference>
<comment type="similarity">
    <text evidence="8">Belongs to the polysaccharide lyase 9 family.</text>
</comment>
<protein>
    <recommendedName>
        <fullName evidence="9">RNA polymerase sigma factor</fullName>
    </recommendedName>
</protein>
<feature type="domain" description="RNA polymerase sigma-70 region 2" evidence="11">
    <location>
        <begin position="30"/>
        <end position="96"/>
    </location>
</feature>
<comment type="cofactor">
    <cofactor evidence="1">
        <name>Ca(2+)</name>
        <dbReference type="ChEBI" id="CHEBI:29108"/>
    </cofactor>
</comment>
<dbReference type="SUPFAM" id="SSF88946">
    <property type="entry name" value="Sigma2 domain of RNA polymerase sigma factors"/>
    <property type="match status" value="1"/>
</dbReference>
<dbReference type="EMBL" id="BMML01000006">
    <property type="protein sequence ID" value="GGN08133.1"/>
    <property type="molecule type" value="Genomic_DNA"/>
</dbReference>
<feature type="region of interest" description="Disordered" evidence="10">
    <location>
        <begin position="705"/>
        <end position="743"/>
    </location>
</feature>
<dbReference type="InterPro" id="IPR011050">
    <property type="entry name" value="Pectin_lyase_fold/virulence"/>
</dbReference>
<sequence>MRKDPSRAELTGPGLVEAARSGDPGARAALFGEYLPLVYNVVGRGLQGHADVDDVVQETMLRAMRALPLLREPERFRSWLVSIAIRQMQEQGRRSRAALARHRPVTDADGIPDDARAFADVALDRRALAEAGGDLLEAGRWLSDEERRTMALWWQETAGQLTRAEVAEALDLSAPHTAVRIQRMKARLSVAVGVLAAWRADPRCAGLDALAGGHRTDRSRTAARAATAATATTAGGRLLTRLDRHVKDCPRCGAAAAAWNSVDDLPIRIGALAVPAALAAAVPGLAAQHGAAGGLVSSLLSSFRHALGRIPVKAAAAAGGAGVTLAVVAGVTIHHLPPGPSAPDTARSPAATNGTPRRPGAAPSARTAPSPTPKTSPATYSGVATADYYVAPDGDDTAPGTLARPFATVTRAVSRARPGQTVAVRGGTYHPGTTISLAASGTRGHRITVSNYRAERPVFDGSRLPSGTGLFVLSGGHVTVRGLELDGTAGRPFVCDSCHDDVLARLVVHGNASTGLLLQGAGTQDNLVQDSDFYDNHESGSNGGHVDGVRFTAGSGTGNRVLGCRTYDNSGDGLDLSGFDGSVTIDRTWAFGNGVDRWGLADFSAGGSGFKLGGDAGLKVAPVVSDSAAWDNAGFGFTETGAAGTPRLTNDTAYRNGAAGFAFVTSAAVLQRDLALGNHPDDWLGTRTRHTANSWDRQGWTTAALNLTDPTSPTAGRGPDGRLPSTPFLSNTRDPSIGTTLTP</sequence>
<evidence type="ECO:0000259" key="13">
    <source>
        <dbReference type="Pfam" id="PF22842"/>
    </source>
</evidence>
<feature type="domain" description="DUF1565" evidence="12">
    <location>
        <begin position="394"/>
        <end position="430"/>
    </location>
</feature>